<dbReference type="EMBL" id="FQZK01000006">
    <property type="protein sequence ID" value="SHJ45974.1"/>
    <property type="molecule type" value="Genomic_DNA"/>
</dbReference>
<protein>
    <submittedName>
        <fullName evidence="1">Uncharacterized protein</fullName>
    </submittedName>
</protein>
<dbReference type="AlphaFoldDB" id="A0A1M6JH17"/>
<keyword evidence="2" id="KW-1185">Reference proteome</keyword>
<gene>
    <name evidence="1" type="ORF">SAMN05421803_106133</name>
</gene>
<accession>A0A1M6JH17</accession>
<sequence length="77" mass="8808">MEEDRTDGTTPVYHDDPGAEFFELRLTKGEHRGRAFAWGMELPDGCTVIYNILDRSIIKGSLPESTARRLRAELVWL</sequence>
<proteinExistence type="predicted"/>
<reference evidence="1 2" key="1">
    <citation type="submission" date="2016-11" db="EMBL/GenBank/DDBJ databases">
        <authorList>
            <person name="Jaros S."/>
            <person name="Januszkiewicz K."/>
            <person name="Wedrychowicz H."/>
        </authorList>
    </citation>
    <scope>NUCLEOTIDE SEQUENCE [LARGE SCALE GENOMIC DNA]</scope>
    <source>
        <strain evidence="1 2">CGMCC 4.5723</strain>
    </source>
</reference>
<dbReference type="Proteomes" id="UP000184452">
    <property type="component" value="Unassembled WGS sequence"/>
</dbReference>
<dbReference type="STRING" id="758803.SAMN05421803_106133"/>
<evidence type="ECO:0000313" key="2">
    <source>
        <dbReference type="Proteomes" id="UP000184452"/>
    </source>
</evidence>
<organism evidence="1 2">
    <name type="scientific">Nocardiopsis flavescens</name>
    <dbReference type="NCBI Taxonomy" id="758803"/>
    <lineage>
        <taxon>Bacteria</taxon>
        <taxon>Bacillati</taxon>
        <taxon>Actinomycetota</taxon>
        <taxon>Actinomycetes</taxon>
        <taxon>Streptosporangiales</taxon>
        <taxon>Nocardiopsidaceae</taxon>
        <taxon>Nocardiopsis</taxon>
    </lineage>
</organism>
<dbReference type="RefSeq" id="WP_073379373.1">
    <property type="nucleotide sequence ID" value="NZ_FQZK01000006.1"/>
</dbReference>
<name>A0A1M6JH17_9ACTN</name>
<evidence type="ECO:0000313" key="1">
    <source>
        <dbReference type="EMBL" id="SHJ45974.1"/>
    </source>
</evidence>